<dbReference type="PANTHER" id="PTHR43377:SF2">
    <property type="entry name" value="BINDING ROSSMANN FOLD OXIDOREDUCTASE, PUTATIVE (AFU_ORTHOLOGUE AFUA_4G00560)-RELATED"/>
    <property type="match status" value="1"/>
</dbReference>
<dbReference type="GO" id="GO:0016491">
    <property type="term" value="F:oxidoreductase activity"/>
    <property type="evidence" value="ECO:0007669"/>
    <property type="project" value="UniProtKB-KW"/>
</dbReference>
<dbReference type="InterPro" id="IPR051450">
    <property type="entry name" value="Gfo/Idh/MocA_Oxidoreductases"/>
</dbReference>
<dbReference type="EMBL" id="VSSQ01025565">
    <property type="protein sequence ID" value="MPM73783.1"/>
    <property type="molecule type" value="Genomic_DNA"/>
</dbReference>
<protein>
    <submittedName>
        <fullName evidence="2">Putative oxidoreductase YteT</fullName>
        <ecNumber evidence="2">1.-.-.-</ecNumber>
    </submittedName>
</protein>
<evidence type="ECO:0000259" key="1">
    <source>
        <dbReference type="Pfam" id="PF02894"/>
    </source>
</evidence>
<dbReference type="InterPro" id="IPR004104">
    <property type="entry name" value="Gfo/Idh/MocA-like_OxRdtase_C"/>
</dbReference>
<dbReference type="Gene3D" id="3.30.360.10">
    <property type="entry name" value="Dihydrodipicolinate Reductase, domain 2"/>
    <property type="match status" value="1"/>
</dbReference>
<organism evidence="2">
    <name type="scientific">bioreactor metagenome</name>
    <dbReference type="NCBI Taxonomy" id="1076179"/>
    <lineage>
        <taxon>unclassified sequences</taxon>
        <taxon>metagenomes</taxon>
        <taxon>ecological metagenomes</taxon>
    </lineage>
</organism>
<evidence type="ECO:0000313" key="2">
    <source>
        <dbReference type="EMBL" id="MPM73783.1"/>
    </source>
</evidence>
<accession>A0A645CA29</accession>
<proteinExistence type="predicted"/>
<gene>
    <name evidence="2" type="primary">yteT_7</name>
    <name evidence="2" type="ORF">SDC9_120768</name>
</gene>
<dbReference type="Pfam" id="PF02894">
    <property type="entry name" value="GFO_IDH_MocA_C"/>
    <property type="match status" value="1"/>
</dbReference>
<comment type="caution">
    <text evidence="2">The sequence shown here is derived from an EMBL/GenBank/DDBJ whole genome shotgun (WGS) entry which is preliminary data.</text>
</comment>
<name>A0A645CA29_9ZZZZ</name>
<dbReference type="PANTHER" id="PTHR43377">
    <property type="entry name" value="BILIVERDIN REDUCTASE A"/>
    <property type="match status" value="1"/>
</dbReference>
<keyword evidence="2" id="KW-0560">Oxidoreductase</keyword>
<reference evidence="2" key="1">
    <citation type="submission" date="2019-08" db="EMBL/GenBank/DDBJ databases">
        <authorList>
            <person name="Kucharzyk K."/>
            <person name="Murdoch R.W."/>
            <person name="Higgins S."/>
            <person name="Loffler F."/>
        </authorList>
    </citation>
    <scope>NUCLEOTIDE SEQUENCE</scope>
</reference>
<sequence length="252" mass="28247">MVHKSTHHFDLVNWWLGSEPVTVFAMGDLKFYGKANAEKRGVTQFYNRARGSAIAAKDPFALHVKEDDENLMGLYYNAESEDGYYRDQSVFGDGISIEDNMGVMVRYKNNTVMTYSLCAHCPWEGYRVVFNGTKGRLEFNVVERSFCSAEGEDFNSFGMRELDEDRSKLLPEILFQPHWGKAQVIEYSADTLAGHGGGDERLLKHLFVGVDEDPLGLAADYVDGAKSILTGIGANISMKTGLPVKVQELIHW</sequence>
<dbReference type="EC" id="1.-.-.-" evidence="2"/>
<feature type="domain" description="Gfo/Idh/MocA-like oxidoreductase C-terminal" evidence="1">
    <location>
        <begin position="2"/>
        <end position="246"/>
    </location>
</feature>
<dbReference type="AlphaFoldDB" id="A0A645CA29"/>
<dbReference type="SUPFAM" id="SSF55347">
    <property type="entry name" value="Glyceraldehyde-3-phosphate dehydrogenase-like, C-terminal domain"/>
    <property type="match status" value="1"/>
</dbReference>